<dbReference type="AlphaFoldDB" id="A0A8J4A8W7"/>
<organism evidence="1 2">
    <name type="scientific">Actinocatenispora comari</name>
    <dbReference type="NCBI Taxonomy" id="2807577"/>
    <lineage>
        <taxon>Bacteria</taxon>
        <taxon>Bacillati</taxon>
        <taxon>Actinomycetota</taxon>
        <taxon>Actinomycetes</taxon>
        <taxon>Micromonosporales</taxon>
        <taxon>Micromonosporaceae</taxon>
        <taxon>Actinocatenispora</taxon>
    </lineage>
</organism>
<protein>
    <submittedName>
        <fullName evidence="1">Uncharacterized protein</fullName>
    </submittedName>
</protein>
<sequence length="133" mass="14266">MAYEPNSLLGRLVGSRLLAVEFVLDYLQLRFDGASTEQPILTCEVMPIVAAAGREYPPASSGWADALRALIGKDVLGTRESTGTGIAIDFAAGSILLHPAQDDLVGPEIAMLRGFDDGAWMAWRPGENSFEDL</sequence>
<accession>A0A8J4A8W7</accession>
<evidence type="ECO:0000313" key="1">
    <source>
        <dbReference type="EMBL" id="GIL25849.1"/>
    </source>
</evidence>
<dbReference type="RefSeq" id="WP_207123447.1">
    <property type="nucleotide sequence ID" value="NZ_BOPO01000011.1"/>
</dbReference>
<comment type="caution">
    <text evidence="1">The sequence shown here is derived from an EMBL/GenBank/DDBJ whole genome shotgun (WGS) entry which is preliminary data.</text>
</comment>
<keyword evidence="2" id="KW-1185">Reference proteome</keyword>
<reference evidence="2" key="1">
    <citation type="journal article" date="2021" name="Int. J. Syst. Evol. Microbiol.">
        <title>Actinocatenispora comari sp. nov., an endophytic actinomycete isolated from aerial parts of Comarum salesowianum.</title>
        <authorList>
            <person name="Oyunbileg N."/>
            <person name="Iizaka Y."/>
            <person name="Hamada M."/>
            <person name="Davaapurev B.O."/>
            <person name="Fukumoto A."/>
            <person name="Tsetseg B."/>
            <person name="Kato F."/>
            <person name="Tamura T."/>
            <person name="Batkhuu J."/>
            <person name="Anzai Y."/>
        </authorList>
    </citation>
    <scope>NUCLEOTIDE SEQUENCE [LARGE SCALE GENOMIC DNA]</scope>
    <source>
        <strain evidence="2">NUM-2625</strain>
    </source>
</reference>
<dbReference type="Proteomes" id="UP000614996">
    <property type="component" value="Unassembled WGS sequence"/>
</dbReference>
<gene>
    <name evidence="1" type="ORF">NUM_11030</name>
</gene>
<dbReference type="EMBL" id="BOPO01000011">
    <property type="protein sequence ID" value="GIL25849.1"/>
    <property type="molecule type" value="Genomic_DNA"/>
</dbReference>
<proteinExistence type="predicted"/>
<name>A0A8J4A8W7_9ACTN</name>
<evidence type="ECO:0000313" key="2">
    <source>
        <dbReference type="Proteomes" id="UP000614996"/>
    </source>
</evidence>